<dbReference type="GO" id="GO:0004803">
    <property type="term" value="F:transposase activity"/>
    <property type="evidence" value="ECO:0007669"/>
    <property type="project" value="InterPro"/>
</dbReference>
<evidence type="ECO:0000313" key="3">
    <source>
        <dbReference type="Proteomes" id="UP000245370"/>
    </source>
</evidence>
<evidence type="ECO:0000259" key="1">
    <source>
        <dbReference type="SMART" id="SM01321"/>
    </source>
</evidence>
<feature type="domain" description="Transposase IS200-like" evidence="1">
    <location>
        <begin position="20"/>
        <end position="159"/>
    </location>
</feature>
<evidence type="ECO:0000313" key="2">
    <source>
        <dbReference type="EMBL" id="PWH86043.1"/>
    </source>
</evidence>
<reference evidence="2 3" key="1">
    <citation type="submission" date="2018-05" db="EMBL/GenBank/DDBJ databases">
        <title>Brumimicrobium oceani sp. nov., isolated from coastal sediment.</title>
        <authorList>
            <person name="Kou Y."/>
        </authorList>
    </citation>
    <scope>NUCLEOTIDE SEQUENCE [LARGE SCALE GENOMIC DNA]</scope>
    <source>
        <strain evidence="2 3">C305</strain>
    </source>
</reference>
<keyword evidence="3" id="KW-1185">Reference proteome</keyword>
<dbReference type="Gene3D" id="3.30.70.1290">
    <property type="entry name" value="Transposase IS200-like"/>
    <property type="match status" value="1"/>
</dbReference>
<organism evidence="2 3">
    <name type="scientific">Brumimicrobium oceani</name>
    <dbReference type="NCBI Taxonomy" id="2100725"/>
    <lineage>
        <taxon>Bacteria</taxon>
        <taxon>Pseudomonadati</taxon>
        <taxon>Bacteroidota</taxon>
        <taxon>Flavobacteriia</taxon>
        <taxon>Flavobacteriales</taxon>
        <taxon>Crocinitomicaceae</taxon>
        <taxon>Brumimicrobium</taxon>
    </lineage>
</organism>
<dbReference type="EMBL" id="QFRJ01000003">
    <property type="protein sequence ID" value="PWH86043.1"/>
    <property type="molecule type" value="Genomic_DNA"/>
</dbReference>
<proteinExistence type="predicted"/>
<accession>A0A2U2XE40</accession>
<dbReference type="SMART" id="SM01321">
    <property type="entry name" value="Y1_Tnp"/>
    <property type="match status" value="1"/>
</dbReference>
<dbReference type="GO" id="GO:0043565">
    <property type="term" value="F:sequence-specific DNA binding"/>
    <property type="evidence" value="ECO:0007669"/>
    <property type="project" value="TreeGrafter"/>
</dbReference>
<dbReference type="InterPro" id="IPR002686">
    <property type="entry name" value="Transposase_17"/>
</dbReference>
<dbReference type="OrthoDB" id="9794403at2"/>
<sequence>MKKPKYPNRKSIRLERYDYASQGWYFVTINAVKWKHIFGKITGGKMHPTTLGEIIEEEWLASAEIRKNIKLHSYVVMPNHFHAIVEICYSLNKENVPGEFIAPKHTLSAVMRGFKGAVTRKYKSLELGNEKTVWHGKFNDHIIRNEKSFLYHTNYIKNNVKDWEEKRGGT</sequence>
<dbReference type="SUPFAM" id="SSF143422">
    <property type="entry name" value="Transposase IS200-like"/>
    <property type="match status" value="1"/>
</dbReference>
<gene>
    <name evidence="2" type="ORF">DIT68_05665</name>
</gene>
<dbReference type="AlphaFoldDB" id="A0A2U2XE40"/>
<reference evidence="2 3" key="2">
    <citation type="submission" date="2018-05" db="EMBL/GenBank/DDBJ databases">
        <authorList>
            <person name="Lanie J.A."/>
            <person name="Ng W.-L."/>
            <person name="Kazmierczak K.M."/>
            <person name="Andrzejewski T.M."/>
            <person name="Davidsen T.M."/>
            <person name="Wayne K.J."/>
            <person name="Tettelin H."/>
            <person name="Glass J.I."/>
            <person name="Rusch D."/>
            <person name="Podicherti R."/>
            <person name="Tsui H.-C.T."/>
            <person name="Winkler M.E."/>
        </authorList>
    </citation>
    <scope>NUCLEOTIDE SEQUENCE [LARGE SCALE GENOMIC DNA]</scope>
    <source>
        <strain evidence="2 3">C305</strain>
    </source>
</reference>
<dbReference type="InterPro" id="IPR052715">
    <property type="entry name" value="RAYT_transposase"/>
</dbReference>
<dbReference type="InterPro" id="IPR036515">
    <property type="entry name" value="Transposase_17_sf"/>
</dbReference>
<dbReference type="PANTHER" id="PTHR36966:SF1">
    <property type="entry name" value="REP-ASSOCIATED TYROSINE TRANSPOSASE"/>
    <property type="match status" value="1"/>
</dbReference>
<protein>
    <submittedName>
        <fullName evidence="2">Transposase</fullName>
    </submittedName>
</protein>
<dbReference type="GO" id="GO:0006313">
    <property type="term" value="P:DNA transposition"/>
    <property type="evidence" value="ECO:0007669"/>
    <property type="project" value="InterPro"/>
</dbReference>
<dbReference type="Proteomes" id="UP000245370">
    <property type="component" value="Unassembled WGS sequence"/>
</dbReference>
<dbReference type="RefSeq" id="WP_109358851.1">
    <property type="nucleotide sequence ID" value="NZ_QFRJ01000003.1"/>
</dbReference>
<comment type="caution">
    <text evidence="2">The sequence shown here is derived from an EMBL/GenBank/DDBJ whole genome shotgun (WGS) entry which is preliminary data.</text>
</comment>
<name>A0A2U2XE40_9FLAO</name>
<dbReference type="PANTHER" id="PTHR36966">
    <property type="entry name" value="REP-ASSOCIATED TYROSINE TRANSPOSASE"/>
    <property type="match status" value="1"/>
</dbReference>